<feature type="compositionally biased region" description="Low complexity" evidence="1">
    <location>
        <begin position="47"/>
        <end position="56"/>
    </location>
</feature>
<feature type="compositionally biased region" description="Polar residues" evidence="1">
    <location>
        <begin position="1"/>
        <end position="18"/>
    </location>
</feature>
<dbReference type="Proteomes" id="UP000530412">
    <property type="component" value="Unassembled WGS sequence"/>
</dbReference>
<feature type="region of interest" description="Disordered" evidence="1">
    <location>
        <begin position="1"/>
        <end position="210"/>
    </location>
</feature>
<comment type="caution">
    <text evidence="2">The sequence shown here is derived from an EMBL/GenBank/DDBJ whole genome shotgun (WGS) entry which is preliminary data.</text>
</comment>
<sequence>MTAGPTSPGTASAATSGNRCRPARTACSSPRSASGDWAREPADGRWAAATTTSSTRSSRRTGCRWPGPPGGSSRSTTTPRPGPSCRTPSPRRRQVPDRHHARRRVGVLRGAVTDRGVPRGTHRPAPESGRPKASPTPAQRSPLSGGRRLLRHRPQADDRRVAGHRPRRPAPDLGESHRQPRGPQPRRNPGPLRRLTVTGPRAADGNARLL</sequence>
<protein>
    <submittedName>
        <fullName evidence="2">Uncharacterized protein</fullName>
    </submittedName>
</protein>
<dbReference type="AlphaFoldDB" id="A0AA40SGQ7"/>
<evidence type="ECO:0000313" key="2">
    <source>
        <dbReference type="EMBL" id="MBA8945841.1"/>
    </source>
</evidence>
<accession>A0AA40SGQ7</accession>
<dbReference type="EMBL" id="JACJIE010000010">
    <property type="protein sequence ID" value="MBA8945841.1"/>
    <property type="molecule type" value="Genomic_DNA"/>
</dbReference>
<gene>
    <name evidence="2" type="ORF">FHS33_004290</name>
</gene>
<feature type="compositionally biased region" description="Basic residues" evidence="1">
    <location>
        <begin position="89"/>
        <end position="106"/>
    </location>
</feature>
<proteinExistence type="predicted"/>
<reference evidence="2 3" key="1">
    <citation type="submission" date="2020-08" db="EMBL/GenBank/DDBJ databases">
        <title>Genomic Encyclopedia of Type Strains, Phase III (KMG-III): the genomes of soil and plant-associated and newly described type strains.</title>
        <authorList>
            <person name="Whitman W."/>
        </authorList>
    </citation>
    <scope>NUCLEOTIDE SEQUENCE [LARGE SCALE GENOMIC DNA]</scope>
    <source>
        <strain evidence="2 3">CECT 3271</strain>
    </source>
</reference>
<organism evidence="2 3">
    <name type="scientific">Streptomyces calvus</name>
    <dbReference type="NCBI Taxonomy" id="67282"/>
    <lineage>
        <taxon>Bacteria</taxon>
        <taxon>Bacillati</taxon>
        <taxon>Actinomycetota</taxon>
        <taxon>Actinomycetes</taxon>
        <taxon>Kitasatosporales</taxon>
        <taxon>Streptomycetaceae</taxon>
        <taxon>Streptomyces</taxon>
    </lineage>
</organism>
<name>A0AA40SGQ7_9ACTN</name>
<evidence type="ECO:0000313" key="3">
    <source>
        <dbReference type="Proteomes" id="UP000530412"/>
    </source>
</evidence>
<evidence type="ECO:0000256" key="1">
    <source>
        <dbReference type="SAM" id="MobiDB-lite"/>
    </source>
</evidence>